<protein>
    <submittedName>
        <fullName evidence="1">Uncharacterized protein</fullName>
    </submittedName>
</protein>
<evidence type="ECO:0000313" key="1">
    <source>
        <dbReference type="EMBL" id="CAF4570843.1"/>
    </source>
</evidence>
<dbReference type="EMBL" id="CAJOBC010120246">
    <property type="protein sequence ID" value="CAF4570843.1"/>
    <property type="molecule type" value="Genomic_DNA"/>
</dbReference>
<accession>A0A8S2YVS4</accession>
<proteinExistence type="predicted"/>
<dbReference type="AlphaFoldDB" id="A0A8S2YVS4"/>
<feature type="non-terminal residue" evidence="1">
    <location>
        <position position="25"/>
    </location>
</feature>
<comment type="caution">
    <text evidence="1">The sequence shown here is derived from an EMBL/GenBank/DDBJ whole genome shotgun (WGS) entry which is preliminary data.</text>
</comment>
<organism evidence="1 2">
    <name type="scientific">Didymodactylos carnosus</name>
    <dbReference type="NCBI Taxonomy" id="1234261"/>
    <lineage>
        <taxon>Eukaryota</taxon>
        <taxon>Metazoa</taxon>
        <taxon>Spiralia</taxon>
        <taxon>Gnathifera</taxon>
        <taxon>Rotifera</taxon>
        <taxon>Eurotatoria</taxon>
        <taxon>Bdelloidea</taxon>
        <taxon>Philodinida</taxon>
        <taxon>Philodinidae</taxon>
        <taxon>Didymodactylos</taxon>
    </lineage>
</organism>
<gene>
    <name evidence="1" type="ORF">SRO942_LOCUS47762</name>
</gene>
<feature type="non-terminal residue" evidence="1">
    <location>
        <position position="1"/>
    </location>
</feature>
<reference evidence="1" key="1">
    <citation type="submission" date="2021-02" db="EMBL/GenBank/DDBJ databases">
        <authorList>
            <person name="Nowell W R."/>
        </authorList>
    </citation>
    <scope>NUCLEOTIDE SEQUENCE</scope>
</reference>
<evidence type="ECO:0000313" key="2">
    <source>
        <dbReference type="Proteomes" id="UP000681722"/>
    </source>
</evidence>
<sequence length="25" mass="2856">ILLANLIVLRISFDQIETWLTAIAE</sequence>
<dbReference type="Proteomes" id="UP000681722">
    <property type="component" value="Unassembled WGS sequence"/>
</dbReference>
<name>A0A8S2YVS4_9BILA</name>